<dbReference type="AlphaFoldDB" id="A0AAD4KHI2"/>
<feature type="transmembrane region" description="Helical" evidence="1">
    <location>
        <begin position="217"/>
        <end position="241"/>
    </location>
</feature>
<feature type="transmembrane region" description="Helical" evidence="1">
    <location>
        <begin position="188"/>
        <end position="205"/>
    </location>
</feature>
<evidence type="ECO:0000313" key="2">
    <source>
        <dbReference type="EMBL" id="KAH8691905.1"/>
    </source>
</evidence>
<reference evidence="2" key="1">
    <citation type="submission" date="2021-12" db="EMBL/GenBank/DDBJ databases">
        <title>Convergent genome expansion in fungi linked to evolution of root-endophyte symbiosis.</title>
        <authorList>
            <consortium name="DOE Joint Genome Institute"/>
            <person name="Ke Y.-H."/>
            <person name="Bonito G."/>
            <person name="Liao H.-L."/>
            <person name="Looney B."/>
            <person name="Rojas-Flechas A."/>
            <person name="Nash J."/>
            <person name="Hameed K."/>
            <person name="Schadt C."/>
            <person name="Martin F."/>
            <person name="Crous P.W."/>
            <person name="Miettinen O."/>
            <person name="Magnuson J.K."/>
            <person name="Labbe J."/>
            <person name="Jacobson D."/>
            <person name="Doktycz M.J."/>
            <person name="Veneault-Fourrey C."/>
            <person name="Kuo A."/>
            <person name="Mondo S."/>
            <person name="Calhoun S."/>
            <person name="Riley R."/>
            <person name="Ohm R."/>
            <person name="LaButti K."/>
            <person name="Andreopoulos B."/>
            <person name="Pangilinan J."/>
            <person name="Nolan M."/>
            <person name="Tritt A."/>
            <person name="Clum A."/>
            <person name="Lipzen A."/>
            <person name="Daum C."/>
            <person name="Barry K."/>
            <person name="Grigoriev I.V."/>
            <person name="Vilgalys R."/>
        </authorList>
    </citation>
    <scope>NUCLEOTIDE SEQUENCE</scope>
    <source>
        <strain evidence="2">PMI_201</strain>
    </source>
</reference>
<protein>
    <submittedName>
        <fullName evidence="2">Uncharacterized protein</fullName>
    </submittedName>
</protein>
<keyword evidence="1" id="KW-0812">Transmembrane</keyword>
<evidence type="ECO:0000313" key="3">
    <source>
        <dbReference type="Proteomes" id="UP001201262"/>
    </source>
</evidence>
<proteinExistence type="predicted"/>
<dbReference type="Proteomes" id="UP001201262">
    <property type="component" value="Unassembled WGS sequence"/>
</dbReference>
<gene>
    <name evidence="2" type="ORF">BGW36DRAFT_431147</name>
</gene>
<dbReference type="EMBL" id="JAJTJA010000011">
    <property type="protein sequence ID" value="KAH8691905.1"/>
    <property type="molecule type" value="Genomic_DNA"/>
</dbReference>
<evidence type="ECO:0000256" key="1">
    <source>
        <dbReference type="SAM" id="Phobius"/>
    </source>
</evidence>
<comment type="caution">
    <text evidence="2">The sequence shown here is derived from an EMBL/GenBank/DDBJ whole genome shotgun (WGS) entry which is preliminary data.</text>
</comment>
<keyword evidence="1" id="KW-1133">Transmembrane helix</keyword>
<sequence length="286" mass="29961">MAFLENPLKTRLLTYWATLVVFIIAGVVSIVLALVVLLDPNLKGSGIVTLQVGIAAPSPELRLFKDSPLGLGIPPPIETIAAGAPTALGSVVTGVQSAVGSEASAAQSAIQSAAAAVDSIELGNISIGTENLCLGFKNGRVDCRGLPLNISSILPETLSSVLGESLETLQTIENTLVSAILGTVRRSLIAGVVLVISCAILSFFHRSTQRPWQRVTIILVSIVCLITPFVISTATVHVVLSKFERSIRDHLSQFFTTQNGRVGTYCTAALVCATVMTVASIGLILM</sequence>
<keyword evidence="1" id="KW-0472">Membrane</keyword>
<organism evidence="2 3">
    <name type="scientific">Talaromyces proteolyticus</name>
    <dbReference type="NCBI Taxonomy" id="1131652"/>
    <lineage>
        <taxon>Eukaryota</taxon>
        <taxon>Fungi</taxon>
        <taxon>Dikarya</taxon>
        <taxon>Ascomycota</taxon>
        <taxon>Pezizomycotina</taxon>
        <taxon>Eurotiomycetes</taxon>
        <taxon>Eurotiomycetidae</taxon>
        <taxon>Eurotiales</taxon>
        <taxon>Trichocomaceae</taxon>
        <taxon>Talaromyces</taxon>
        <taxon>Talaromyces sect. Bacilispori</taxon>
    </lineage>
</organism>
<feature type="transmembrane region" description="Helical" evidence="1">
    <location>
        <begin position="12"/>
        <end position="38"/>
    </location>
</feature>
<accession>A0AAD4KHI2</accession>
<dbReference type="GeneID" id="70251229"/>
<feature type="transmembrane region" description="Helical" evidence="1">
    <location>
        <begin position="262"/>
        <end position="285"/>
    </location>
</feature>
<dbReference type="RefSeq" id="XP_046067902.1">
    <property type="nucleotide sequence ID" value="XM_046220942.1"/>
</dbReference>
<keyword evidence="3" id="KW-1185">Reference proteome</keyword>
<name>A0AAD4KHI2_9EURO</name>